<feature type="domain" description="C3H1-type" evidence="7">
    <location>
        <begin position="199"/>
        <end position="227"/>
    </location>
</feature>
<reference evidence="8" key="1">
    <citation type="journal article" date="2022" name="Proc. Natl. Acad. Sci. U.S.A.">
        <title>Life cycle and functional genomics of the unicellular red alga Galdieria for elucidating algal and plant evolution and industrial use.</title>
        <authorList>
            <person name="Hirooka S."/>
            <person name="Itabashi T."/>
            <person name="Ichinose T.M."/>
            <person name="Onuma R."/>
            <person name="Fujiwara T."/>
            <person name="Yamashita S."/>
            <person name="Jong L.W."/>
            <person name="Tomita R."/>
            <person name="Iwane A.H."/>
            <person name="Miyagishima S.Y."/>
        </authorList>
    </citation>
    <scope>NUCLEOTIDE SEQUENCE</scope>
    <source>
        <strain evidence="8">NBRC 102759</strain>
    </source>
</reference>
<feature type="zinc finger region" description="C3H1-type" evidence="5">
    <location>
        <begin position="234"/>
        <end position="262"/>
    </location>
</feature>
<gene>
    <name evidence="8" type="ORF">GpartN1_g1426.t1</name>
</gene>
<dbReference type="GO" id="GO:0003677">
    <property type="term" value="F:DNA binding"/>
    <property type="evidence" value="ECO:0007669"/>
    <property type="project" value="UniProtKB-KW"/>
</dbReference>
<evidence type="ECO:0000256" key="5">
    <source>
        <dbReference type="PROSITE-ProRule" id="PRU00723"/>
    </source>
</evidence>
<dbReference type="GO" id="GO:0008270">
    <property type="term" value="F:zinc ion binding"/>
    <property type="evidence" value="ECO:0007669"/>
    <property type="project" value="UniProtKB-KW"/>
</dbReference>
<keyword evidence="3 5" id="KW-0862">Zinc</keyword>
<evidence type="ECO:0000259" key="7">
    <source>
        <dbReference type="PROSITE" id="PS50103"/>
    </source>
</evidence>
<reference evidence="8" key="2">
    <citation type="submission" date="2022-01" db="EMBL/GenBank/DDBJ databases">
        <authorList>
            <person name="Hirooka S."/>
            <person name="Miyagishima S.Y."/>
        </authorList>
    </citation>
    <scope>NUCLEOTIDE SEQUENCE</scope>
    <source>
        <strain evidence="8">NBRC 102759</strain>
    </source>
</reference>
<dbReference type="PANTHER" id="PTHR12506:SF50">
    <property type="entry name" value="ZINC FINGER CCCH DOMAIN-CONTAINING PROTEIN 26"/>
    <property type="match status" value="1"/>
</dbReference>
<evidence type="ECO:0000256" key="4">
    <source>
        <dbReference type="ARBA" id="ARBA00023125"/>
    </source>
</evidence>
<dbReference type="SMART" id="SM00356">
    <property type="entry name" value="ZnF_C3H1"/>
    <property type="match status" value="2"/>
</dbReference>
<feature type="zinc finger region" description="C3H1-type" evidence="5">
    <location>
        <begin position="199"/>
        <end position="227"/>
    </location>
</feature>
<dbReference type="EMBL" id="BQMJ01000010">
    <property type="protein sequence ID" value="GJQ09635.1"/>
    <property type="molecule type" value="Genomic_DNA"/>
</dbReference>
<protein>
    <recommendedName>
        <fullName evidence="7">C3H1-type domain-containing protein</fullName>
    </recommendedName>
</protein>
<dbReference type="SUPFAM" id="SSF90229">
    <property type="entry name" value="CCCH zinc finger"/>
    <property type="match status" value="2"/>
</dbReference>
<feature type="domain" description="C3H1-type" evidence="7">
    <location>
        <begin position="234"/>
        <end position="262"/>
    </location>
</feature>
<keyword evidence="1 5" id="KW-0479">Metal-binding</keyword>
<organism evidence="8 9">
    <name type="scientific">Galdieria partita</name>
    <dbReference type="NCBI Taxonomy" id="83374"/>
    <lineage>
        <taxon>Eukaryota</taxon>
        <taxon>Rhodophyta</taxon>
        <taxon>Bangiophyceae</taxon>
        <taxon>Galdieriales</taxon>
        <taxon>Galdieriaceae</taxon>
        <taxon>Galdieria</taxon>
    </lineage>
</organism>
<dbReference type="PROSITE" id="PS50103">
    <property type="entry name" value="ZF_C3H1"/>
    <property type="match status" value="2"/>
</dbReference>
<evidence type="ECO:0000256" key="6">
    <source>
        <dbReference type="SAM" id="MobiDB-lite"/>
    </source>
</evidence>
<name>A0A9C7PSC4_9RHOD</name>
<evidence type="ECO:0000256" key="3">
    <source>
        <dbReference type="ARBA" id="ARBA00022833"/>
    </source>
</evidence>
<dbReference type="Proteomes" id="UP001061958">
    <property type="component" value="Unassembled WGS sequence"/>
</dbReference>
<dbReference type="Gene3D" id="4.10.1000.10">
    <property type="entry name" value="Zinc finger, CCCH-type"/>
    <property type="match status" value="1"/>
</dbReference>
<keyword evidence="4" id="KW-0238">DNA-binding</keyword>
<dbReference type="OrthoDB" id="6053at2759"/>
<keyword evidence="9" id="KW-1185">Reference proteome</keyword>
<feature type="region of interest" description="Disordered" evidence="6">
    <location>
        <begin position="113"/>
        <end position="135"/>
    </location>
</feature>
<dbReference type="InterPro" id="IPR000571">
    <property type="entry name" value="Znf_CCCH"/>
</dbReference>
<evidence type="ECO:0000256" key="2">
    <source>
        <dbReference type="ARBA" id="ARBA00022771"/>
    </source>
</evidence>
<dbReference type="PANTHER" id="PTHR12506">
    <property type="entry name" value="PROTEIN PHOSPHATASE RELATED"/>
    <property type="match status" value="1"/>
</dbReference>
<feature type="compositionally biased region" description="Polar residues" evidence="6">
    <location>
        <begin position="124"/>
        <end position="135"/>
    </location>
</feature>
<proteinExistence type="predicted"/>
<evidence type="ECO:0000313" key="9">
    <source>
        <dbReference type="Proteomes" id="UP001061958"/>
    </source>
</evidence>
<sequence>MSSKSHSLGDSNVNFLFHSIGRDISNNKGLSETDRIFSEATNWRNILNGTIPLEKHDLKACDDIYVDWNERLHNTNSSNSISSISEIVFQQDKGITDDSQYLRASSGHSLDSLSLNKHEESKTSKAASKQRNQSQFTSVASATQTTLGCNTACEIFSDWTQSSDSSETQAGQASLVTLTSDWMSSEGNPFNSSLKYPVRRSRPDCIYYLKTGKCSYGTKCKYNHPPRDQTLVRALSRRECFDFLQFGSCPYGKKCKYNHPDRPLTERNNVASGSVVTGATRHDRLKQKSSGLKSSGTHCQRTYPMDPSLLDSDEFSSMWDKEKRNKVNFDDVSFTPYHLWDSISVFDSSLRKRVPDNTFRCVETKGDVQRGERRHNLPDSFENRILDDAATELPFQIRRSNHISRRVTLDPSFFEDSVGHVSNAVEHSSQFFSTPSVELLEANEKAFHSGKQNMDNDESQSLQDEADGTSDFLTTLSSMFSSCSMQWSECSSMDRIYS</sequence>
<evidence type="ECO:0000256" key="1">
    <source>
        <dbReference type="ARBA" id="ARBA00022723"/>
    </source>
</evidence>
<comment type="caution">
    <text evidence="8">The sequence shown here is derived from an EMBL/GenBank/DDBJ whole genome shotgun (WGS) entry which is preliminary data.</text>
</comment>
<dbReference type="Pfam" id="PF00642">
    <property type="entry name" value="zf-CCCH"/>
    <property type="match status" value="2"/>
</dbReference>
<dbReference type="GO" id="GO:0003729">
    <property type="term" value="F:mRNA binding"/>
    <property type="evidence" value="ECO:0007669"/>
    <property type="project" value="UniProtKB-ARBA"/>
</dbReference>
<accession>A0A9C7PSC4</accession>
<dbReference type="InterPro" id="IPR050974">
    <property type="entry name" value="Plant_ZF_CCCH"/>
</dbReference>
<dbReference type="InterPro" id="IPR036855">
    <property type="entry name" value="Znf_CCCH_sf"/>
</dbReference>
<dbReference type="AlphaFoldDB" id="A0A9C7PSC4"/>
<evidence type="ECO:0000313" key="8">
    <source>
        <dbReference type="EMBL" id="GJQ09635.1"/>
    </source>
</evidence>
<keyword evidence="2 5" id="KW-0863">Zinc-finger</keyword>